<protein>
    <submittedName>
        <fullName evidence="2">Uncharacterized protein</fullName>
    </submittedName>
</protein>
<name>A0ABQ6N6Z3_9STRA</name>
<feature type="coiled-coil region" evidence="1">
    <location>
        <begin position="158"/>
        <end position="185"/>
    </location>
</feature>
<gene>
    <name evidence="2" type="ORF">TeGR_g6280</name>
</gene>
<evidence type="ECO:0000313" key="3">
    <source>
        <dbReference type="Proteomes" id="UP001165060"/>
    </source>
</evidence>
<accession>A0ABQ6N6Z3</accession>
<proteinExistence type="predicted"/>
<dbReference type="EMBL" id="BRYB01001024">
    <property type="protein sequence ID" value="GMI41777.1"/>
    <property type="molecule type" value="Genomic_DNA"/>
</dbReference>
<dbReference type="Proteomes" id="UP001165060">
    <property type="component" value="Unassembled WGS sequence"/>
</dbReference>
<organism evidence="2 3">
    <name type="scientific">Tetraparma gracilis</name>
    <dbReference type="NCBI Taxonomy" id="2962635"/>
    <lineage>
        <taxon>Eukaryota</taxon>
        <taxon>Sar</taxon>
        <taxon>Stramenopiles</taxon>
        <taxon>Ochrophyta</taxon>
        <taxon>Bolidophyceae</taxon>
        <taxon>Parmales</taxon>
        <taxon>Triparmaceae</taxon>
        <taxon>Tetraparma</taxon>
    </lineage>
</organism>
<reference evidence="2 3" key="1">
    <citation type="journal article" date="2023" name="Commun. Biol.">
        <title>Genome analysis of Parmales, the sister group of diatoms, reveals the evolutionary specialization of diatoms from phago-mixotrophs to photoautotrophs.</title>
        <authorList>
            <person name="Ban H."/>
            <person name="Sato S."/>
            <person name="Yoshikawa S."/>
            <person name="Yamada K."/>
            <person name="Nakamura Y."/>
            <person name="Ichinomiya M."/>
            <person name="Sato N."/>
            <person name="Blanc-Mathieu R."/>
            <person name="Endo H."/>
            <person name="Kuwata A."/>
            <person name="Ogata H."/>
        </authorList>
    </citation>
    <scope>NUCLEOTIDE SEQUENCE [LARGE SCALE GENOMIC DNA]</scope>
</reference>
<evidence type="ECO:0000256" key="1">
    <source>
        <dbReference type="SAM" id="Coils"/>
    </source>
</evidence>
<comment type="caution">
    <text evidence="2">The sequence shown here is derived from an EMBL/GenBank/DDBJ whole genome shotgun (WGS) entry which is preliminary data.</text>
</comment>
<sequence length="213" mass="22090">MALPASRAVGPLSSLAVQYGLLGFAALSLAPEQMKQSALQFLQALVATLALSPPSSPSQGYPQPTFILQPPAAAAAAPSALLLSSLPGYLLPAAACWGAYAFAASLLPSYVTDILPVTRKFFATSVSSLARGLISVRDALAGQIEGLSGQVDEVSGKQDATNASLAEARGELDELNRSVSEIAESLSRCEGQLGRAAERQSYTARGVRLLHIH</sequence>
<keyword evidence="3" id="KW-1185">Reference proteome</keyword>
<evidence type="ECO:0000313" key="2">
    <source>
        <dbReference type="EMBL" id="GMI41777.1"/>
    </source>
</evidence>
<keyword evidence="1" id="KW-0175">Coiled coil</keyword>